<evidence type="ECO:0000313" key="2">
    <source>
        <dbReference type="EMBL" id="GFT44312.1"/>
    </source>
</evidence>
<gene>
    <name evidence="2" type="ORF">NPIL_45571</name>
</gene>
<evidence type="ECO:0000256" key="1">
    <source>
        <dbReference type="SAM" id="MobiDB-lite"/>
    </source>
</evidence>
<comment type="caution">
    <text evidence="2">The sequence shown here is derived from an EMBL/GenBank/DDBJ whole genome shotgun (WGS) entry which is preliminary data.</text>
</comment>
<dbReference type="EMBL" id="BMAW01110668">
    <property type="protein sequence ID" value="GFT44312.1"/>
    <property type="molecule type" value="Genomic_DNA"/>
</dbReference>
<accession>A0A8X6P360</accession>
<evidence type="ECO:0000313" key="3">
    <source>
        <dbReference type="Proteomes" id="UP000887013"/>
    </source>
</evidence>
<name>A0A8X6P360_NEPPI</name>
<organism evidence="2 3">
    <name type="scientific">Nephila pilipes</name>
    <name type="common">Giant wood spider</name>
    <name type="synonym">Nephila maculata</name>
    <dbReference type="NCBI Taxonomy" id="299642"/>
    <lineage>
        <taxon>Eukaryota</taxon>
        <taxon>Metazoa</taxon>
        <taxon>Ecdysozoa</taxon>
        <taxon>Arthropoda</taxon>
        <taxon>Chelicerata</taxon>
        <taxon>Arachnida</taxon>
        <taxon>Araneae</taxon>
        <taxon>Araneomorphae</taxon>
        <taxon>Entelegynae</taxon>
        <taxon>Araneoidea</taxon>
        <taxon>Nephilidae</taxon>
        <taxon>Nephila</taxon>
    </lineage>
</organism>
<keyword evidence="3" id="KW-1185">Reference proteome</keyword>
<dbReference type="AlphaFoldDB" id="A0A8X6P360"/>
<protein>
    <submittedName>
        <fullName evidence="2">Uncharacterized protein</fullName>
    </submittedName>
</protein>
<proteinExistence type="predicted"/>
<dbReference type="Proteomes" id="UP000887013">
    <property type="component" value="Unassembled WGS sequence"/>
</dbReference>
<feature type="region of interest" description="Disordered" evidence="1">
    <location>
        <begin position="1"/>
        <end position="41"/>
    </location>
</feature>
<reference evidence="2" key="1">
    <citation type="submission" date="2020-08" db="EMBL/GenBank/DDBJ databases">
        <title>Multicomponent nature underlies the extraordinary mechanical properties of spider dragline silk.</title>
        <authorList>
            <person name="Kono N."/>
            <person name="Nakamura H."/>
            <person name="Mori M."/>
            <person name="Yoshida Y."/>
            <person name="Ohtoshi R."/>
            <person name="Malay A.D."/>
            <person name="Moran D.A.P."/>
            <person name="Tomita M."/>
            <person name="Numata K."/>
            <person name="Arakawa K."/>
        </authorList>
    </citation>
    <scope>NUCLEOTIDE SEQUENCE</scope>
</reference>
<sequence>MKVAGGRSLSAGREKKFPLALVGNHRSPANERKKPRSKMLNRRWKRKAPFRRIKQSQKDESTRINAEFLEIRLEAICAEWQEWGKQGGKRECDLRKLELDSETWDDITLFLLTCQKR</sequence>